<gene>
    <name evidence="7" type="primary">sbcD</name>
    <name evidence="10" type="ORF">BACPEC_00468</name>
</gene>
<reference evidence="10 11" key="2">
    <citation type="submission" date="2008-11" db="EMBL/GenBank/DDBJ databases">
        <authorList>
            <person name="Fulton L."/>
            <person name="Clifton S."/>
            <person name="Fulton B."/>
            <person name="Xu J."/>
            <person name="Minx P."/>
            <person name="Pepin K.H."/>
            <person name="Johnson M."/>
            <person name="Bhonagiri V."/>
            <person name="Nash W.E."/>
            <person name="Mardis E.R."/>
            <person name="Wilson R.K."/>
        </authorList>
    </citation>
    <scope>NUCLEOTIDE SEQUENCE [LARGE SCALE GENOMIC DNA]</scope>
    <source>
        <strain evidence="10 11">ATCC 43243</strain>
    </source>
</reference>
<evidence type="ECO:0000259" key="8">
    <source>
        <dbReference type="Pfam" id="PF00149"/>
    </source>
</evidence>
<dbReference type="InterPro" id="IPR004843">
    <property type="entry name" value="Calcineurin-like_PHP"/>
</dbReference>
<dbReference type="eggNOG" id="COG0420">
    <property type="taxonomic scope" value="Bacteria"/>
</dbReference>
<keyword evidence="4 7" id="KW-0540">Nuclease</keyword>
<evidence type="ECO:0000256" key="1">
    <source>
        <dbReference type="ARBA" id="ARBA00010555"/>
    </source>
</evidence>
<dbReference type="InterPro" id="IPR050535">
    <property type="entry name" value="DNA_Repair-Maintenance_Comp"/>
</dbReference>
<evidence type="ECO:0000256" key="7">
    <source>
        <dbReference type="RuleBase" id="RU363069"/>
    </source>
</evidence>
<dbReference type="GO" id="GO:0008408">
    <property type="term" value="F:3'-5' exonuclease activity"/>
    <property type="evidence" value="ECO:0007669"/>
    <property type="project" value="InterPro"/>
</dbReference>
<dbReference type="GO" id="GO:0006260">
    <property type="term" value="P:DNA replication"/>
    <property type="evidence" value="ECO:0007669"/>
    <property type="project" value="UniProtKB-KW"/>
</dbReference>
<comment type="caution">
    <text evidence="10">The sequence shown here is derived from an EMBL/GenBank/DDBJ whole genome shotgun (WGS) entry which is preliminary data.</text>
</comment>
<dbReference type="InterPro" id="IPR029052">
    <property type="entry name" value="Metallo-depent_PP-like"/>
</dbReference>
<evidence type="ECO:0000259" key="9">
    <source>
        <dbReference type="Pfam" id="PF12320"/>
    </source>
</evidence>
<dbReference type="InterPro" id="IPR004593">
    <property type="entry name" value="SbcD"/>
</dbReference>
<feature type="domain" description="Calcineurin-like phosphoesterase" evidence="8">
    <location>
        <begin position="7"/>
        <end position="106"/>
    </location>
</feature>
<organism evidence="10 11">
    <name type="scientific">[Bacteroides] pectinophilus ATCC 43243</name>
    <dbReference type="NCBI Taxonomy" id="483218"/>
    <lineage>
        <taxon>Bacteria</taxon>
        <taxon>Bacillati</taxon>
        <taxon>Bacillota</taxon>
        <taxon>Clostridia</taxon>
        <taxon>Eubacteriales</taxon>
    </lineage>
</organism>
<dbReference type="Proteomes" id="UP000003136">
    <property type="component" value="Unassembled WGS sequence"/>
</dbReference>
<evidence type="ECO:0000313" key="11">
    <source>
        <dbReference type="Proteomes" id="UP000003136"/>
    </source>
</evidence>
<dbReference type="Gene3D" id="3.60.21.10">
    <property type="match status" value="1"/>
</dbReference>
<comment type="similarity">
    <text evidence="1 7">Belongs to the SbcD family.</text>
</comment>
<keyword evidence="7" id="KW-0235">DNA replication</keyword>
<dbReference type="HOGENOM" id="CLU_038045_0_1_9"/>
<dbReference type="EMBL" id="ABVQ01000034">
    <property type="protein sequence ID" value="EEC58338.1"/>
    <property type="molecule type" value="Genomic_DNA"/>
</dbReference>
<evidence type="ECO:0000256" key="3">
    <source>
        <dbReference type="ARBA" id="ARBA00013365"/>
    </source>
</evidence>
<sequence>MQGVIVMRFFHMSDLHIGKQLHERSLLDDQRHVLTRVVEYVREYSPDAVIIAGDVYDKSLPSAEAVTVFDDFIVNLADTGTTVMLISGNHDSAERLNYGSRIFTKSNIHVAGMPPRNSGDHLKSVVLKDEYGEVTFWLMPFIKPGYVKGVFADENAVGASTDAVGDCCSSYDSAVHAVIARENIDYSERNVIVSHQFYTNGQTQPSRTDSETISVGGIDNVDVSAVKDFDYAALGHIHRGQKVGYDYVRYCGTMLKYSVSEREDNKALLMVDMKEKGKPAEITELKLDALHDVRLIKGKFDEIVRQYSDKNTNDYVSVVLTDENEVYNARQTLIDIFPNLLSVSVDNSRTNREYVEEYDDVNVSLDELFAEFFRRMQGRDMSDDERRAMEDVINISCRQ</sequence>
<name>B7AP64_9FIRM</name>
<dbReference type="PANTHER" id="PTHR30337:SF0">
    <property type="entry name" value="NUCLEASE SBCCD SUBUNIT D"/>
    <property type="match status" value="1"/>
</dbReference>
<evidence type="ECO:0000256" key="4">
    <source>
        <dbReference type="ARBA" id="ARBA00022722"/>
    </source>
</evidence>
<keyword evidence="7" id="KW-0255">Endonuclease</keyword>
<dbReference type="CDD" id="cd00840">
    <property type="entry name" value="MPP_Mre11_N"/>
    <property type="match status" value="1"/>
</dbReference>
<keyword evidence="11" id="KW-1185">Reference proteome</keyword>
<proteinExistence type="inferred from homology"/>
<dbReference type="InterPro" id="IPR026843">
    <property type="entry name" value="SbcD_C"/>
</dbReference>
<dbReference type="Pfam" id="PF12320">
    <property type="entry name" value="SbcD_C"/>
    <property type="match status" value="1"/>
</dbReference>
<comment type="function">
    <text evidence="7">SbcCD cleaves DNA hairpin structures. These structures can inhibit DNA replication and are intermediates in certain DNA recombination reactions. The complex acts as a 3'-&gt;5' double strand exonuclease that can open hairpins. It also has a 5' single-strand endonuclease activity.</text>
</comment>
<dbReference type="PANTHER" id="PTHR30337">
    <property type="entry name" value="COMPONENT OF ATP-DEPENDENT DSDNA EXONUCLEASE"/>
    <property type="match status" value="1"/>
</dbReference>
<accession>B7AP64</accession>
<evidence type="ECO:0000256" key="5">
    <source>
        <dbReference type="ARBA" id="ARBA00022801"/>
    </source>
</evidence>
<dbReference type="STRING" id="483218.BACPEC_00468"/>
<dbReference type="AlphaFoldDB" id="B7AP64"/>
<evidence type="ECO:0000256" key="2">
    <source>
        <dbReference type="ARBA" id="ARBA00011322"/>
    </source>
</evidence>
<comment type="subunit">
    <text evidence="2 7">Heterodimer of SbcC and SbcD.</text>
</comment>
<reference evidence="10 11" key="1">
    <citation type="submission" date="2008-11" db="EMBL/GenBank/DDBJ databases">
        <title>Draft genome sequence of Bacteroides pectinophilus (ATCC 43243).</title>
        <authorList>
            <person name="Sudarsanam P."/>
            <person name="Ley R."/>
            <person name="Guruge J."/>
            <person name="Turnbaugh P.J."/>
            <person name="Mahowald M."/>
            <person name="Liep D."/>
            <person name="Gordon J."/>
        </authorList>
    </citation>
    <scope>NUCLEOTIDE SEQUENCE [LARGE SCALE GENOMIC DNA]</scope>
    <source>
        <strain evidence="10 11">ATCC 43243</strain>
    </source>
</reference>
<feature type="domain" description="Nuclease SbcCD subunit D C-terminal" evidence="9">
    <location>
        <begin position="291"/>
        <end position="376"/>
    </location>
</feature>
<keyword evidence="7" id="KW-0233">DNA recombination</keyword>
<dbReference type="NCBIfam" id="TIGR00619">
    <property type="entry name" value="sbcd"/>
    <property type="match status" value="1"/>
</dbReference>
<dbReference type="SUPFAM" id="SSF56300">
    <property type="entry name" value="Metallo-dependent phosphatases"/>
    <property type="match status" value="1"/>
</dbReference>
<dbReference type="InterPro" id="IPR041796">
    <property type="entry name" value="Mre11_N"/>
</dbReference>
<evidence type="ECO:0000256" key="6">
    <source>
        <dbReference type="ARBA" id="ARBA00022839"/>
    </source>
</evidence>
<protein>
    <recommendedName>
        <fullName evidence="3 7">Nuclease SbcCD subunit D</fullName>
    </recommendedName>
</protein>
<dbReference type="Pfam" id="PF00149">
    <property type="entry name" value="Metallophos"/>
    <property type="match status" value="1"/>
</dbReference>
<dbReference type="GO" id="GO:0004519">
    <property type="term" value="F:endonuclease activity"/>
    <property type="evidence" value="ECO:0007669"/>
    <property type="project" value="UniProtKB-KW"/>
</dbReference>
<dbReference type="GO" id="GO:0006310">
    <property type="term" value="P:DNA recombination"/>
    <property type="evidence" value="ECO:0007669"/>
    <property type="project" value="UniProtKB-KW"/>
</dbReference>
<evidence type="ECO:0000313" key="10">
    <source>
        <dbReference type="EMBL" id="EEC58338.1"/>
    </source>
</evidence>
<keyword evidence="6 7" id="KW-0269">Exonuclease</keyword>
<keyword evidence="5 7" id="KW-0378">Hydrolase</keyword>